<gene>
    <name evidence="1" type="ORF">LNAOJCKE_1580</name>
</gene>
<evidence type="ECO:0000313" key="1">
    <source>
        <dbReference type="EMBL" id="GJE64376.1"/>
    </source>
</evidence>
<keyword evidence="2" id="KW-1185">Reference proteome</keyword>
<accession>A0ABQ4UAQ2</accession>
<dbReference type="EMBL" id="BPRC01000003">
    <property type="protein sequence ID" value="GJE64376.1"/>
    <property type="molecule type" value="Genomic_DNA"/>
</dbReference>
<reference evidence="1" key="1">
    <citation type="journal article" date="2021" name="Front. Microbiol.">
        <title>Comprehensive Comparative Genomics and Phenotyping of Methylobacterium Species.</title>
        <authorList>
            <person name="Alessa O."/>
            <person name="Ogura Y."/>
            <person name="Fujitani Y."/>
            <person name="Takami H."/>
            <person name="Hayashi T."/>
            <person name="Sahin N."/>
            <person name="Tani A."/>
        </authorList>
    </citation>
    <scope>NUCLEOTIDE SEQUENCE</scope>
    <source>
        <strain evidence="1">NBRC 15686</strain>
    </source>
</reference>
<sequence length="38" mass="4096">MPQPPFTDGLSRSDQINQLTGGYGQIAAELVAEGWSPY</sequence>
<proteinExistence type="predicted"/>
<organism evidence="1 2">
    <name type="scientific">Methylorubrum aminovorans</name>
    <dbReference type="NCBI Taxonomy" id="269069"/>
    <lineage>
        <taxon>Bacteria</taxon>
        <taxon>Pseudomonadati</taxon>
        <taxon>Pseudomonadota</taxon>
        <taxon>Alphaproteobacteria</taxon>
        <taxon>Hyphomicrobiales</taxon>
        <taxon>Methylobacteriaceae</taxon>
        <taxon>Methylorubrum</taxon>
    </lineage>
</organism>
<comment type="caution">
    <text evidence="1">The sequence shown here is derived from an EMBL/GenBank/DDBJ whole genome shotgun (WGS) entry which is preliminary data.</text>
</comment>
<name>A0ABQ4UAQ2_9HYPH</name>
<reference evidence="1" key="2">
    <citation type="submission" date="2021-08" db="EMBL/GenBank/DDBJ databases">
        <authorList>
            <person name="Tani A."/>
            <person name="Ola A."/>
            <person name="Ogura Y."/>
            <person name="Katsura K."/>
            <person name="Hayashi T."/>
        </authorList>
    </citation>
    <scope>NUCLEOTIDE SEQUENCE</scope>
    <source>
        <strain evidence="1">NBRC 15686</strain>
    </source>
</reference>
<evidence type="ECO:0000313" key="2">
    <source>
        <dbReference type="Proteomes" id="UP001055039"/>
    </source>
</evidence>
<dbReference type="Proteomes" id="UP001055039">
    <property type="component" value="Unassembled WGS sequence"/>
</dbReference>
<protein>
    <submittedName>
        <fullName evidence="1">Uncharacterized protein</fullName>
    </submittedName>
</protein>